<keyword evidence="1" id="KW-0732">Signal</keyword>
<reference evidence="2" key="1">
    <citation type="journal article" date="2020" name="Stud. Mycol.">
        <title>101 Dothideomycetes genomes: a test case for predicting lifestyles and emergence of pathogens.</title>
        <authorList>
            <person name="Haridas S."/>
            <person name="Albert R."/>
            <person name="Binder M."/>
            <person name="Bloem J."/>
            <person name="Labutti K."/>
            <person name="Salamov A."/>
            <person name="Andreopoulos B."/>
            <person name="Baker S."/>
            <person name="Barry K."/>
            <person name="Bills G."/>
            <person name="Bluhm B."/>
            <person name="Cannon C."/>
            <person name="Castanera R."/>
            <person name="Culley D."/>
            <person name="Daum C."/>
            <person name="Ezra D."/>
            <person name="Gonzalez J."/>
            <person name="Henrissat B."/>
            <person name="Kuo A."/>
            <person name="Liang C."/>
            <person name="Lipzen A."/>
            <person name="Lutzoni F."/>
            <person name="Magnuson J."/>
            <person name="Mondo S."/>
            <person name="Nolan M."/>
            <person name="Ohm R."/>
            <person name="Pangilinan J."/>
            <person name="Park H.-J."/>
            <person name="Ramirez L."/>
            <person name="Alfaro M."/>
            <person name="Sun H."/>
            <person name="Tritt A."/>
            <person name="Yoshinaga Y."/>
            <person name="Zwiers L.-H."/>
            <person name="Turgeon B."/>
            <person name="Goodwin S."/>
            <person name="Spatafora J."/>
            <person name="Crous P."/>
            <person name="Grigoriev I."/>
        </authorList>
    </citation>
    <scope>NUCLEOTIDE SEQUENCE</scope>
    <source>
        <strain evidence="2">CBS 113818</strain>
    </source>
</reference>
<proteinExistence type="predicted"/>
<accession>A0A6A7ABQ7</accession>
<sequence length="485" mass="55776">MLAQLLLVALMQRATTVYAPTPEIARRRKDSAVDVGELSKQNSCRTWQFVPSEQRRAKAGAAHRRKMCYHLSLLQVATGSYNTYTSFEHADQTTDATDIFNGESTETALVVHPVFGRRHELVDCMTAEHLGAASKDVTIAETYADISRPISPPQSPLYKAAAHTPLVQSSPGRFLTFFPPNYELSTHDVAILSTDEKDFTSLMSHLEPSDAALVSVVDFGCSLNTVFQEDPHAQVAEYIRFPLEFYRAIETGKDEYFIDGFDPSSLVNGALKSHTCEAAFMDELPVELQGLFITYLQHLTSHWCRNIARQPHKAELRMRRTEAEFEDARFLWALLLREEPDSPVPFGQNPMVAEYWARRDLDYRRMKEEYFYKQAKHAHKQAGEWLSIEEEEEVNLYRYFHFDEPLSEPWEFDIPEMQELPVEFTDKHPVVVGKKAFTRAYEAWEPEVVSGEEKFPDCPEGDAARECLENYQCEDYPPEFLEWKR</sequence>
<protein>
    <submittedName>
        <fullName evidence="2">Uncharacterized protein</fullName>
    </submittedName>
</protein>
<keyword evidence="3" id="KW-1185">Reference proteome</keyword>
<dbReference type="AlphaFoldDB" id="A0A6A7ABQ7"/>
<feature type="signal peptide" evidence="1">
    <location>
        <begin position="1"/>
        <end position="19"/>
    </location>
</feature>
<evidence type="ECO:0000313" key="3">
    <source>
        <dbReference type="Proteomes" id="UP000799424"/>
    </source>
</evidence>
<feature type="chain" id="PRO_5025480753" evidence="1">
    <location>
        <begin position="20"/>
        <end position="485"/>
    </location>
</feature>
<organism evidence="2 3">
    <name type="scientific">Ophiobolus disseminans</name>
    <dbReference type="NCBI Taxonomy" id="1469910"/>
    <lineage>
        <taxon>Eukaryota</taxon>
        <taxon>Fungi</taxon>
        <taxon>Dikarya</taxon>
        <taxon>Ascomycota</taxon>
        <taxon>Pezizomycotina</taxon>
        <taxon>Dothideomycetes</taxon>
        <taxon>Pleosporomycetidae</taxon>
        <taxon>Pleosporales</taxon>
        <taxon>Pleosporineae</taxon>
        <taxon>Phaeosphaeriaceae</taxon>
        <taxon>Ophiobolus</taxon>
    </lineage>
</organism>
<dbReference type="Proteomes" id="UP000799424">
    <property type="component" value="Unassembled WGS sequence"/>
</dbReference>
<evidence type="ECO:0000313" key="2">
    <source>
        <dbReference type="EMBL" id="KAF2830573.1"/>
    </source>
</evidence>
<gene>
    <name evidence="2" type="ORF">CC86DRAFT_402605</name>
</gene>
<dbReference type="EMBL" id="MU006219">
    <property type="protein sequence ID" value="KAF2830573.1"/>
    <property type="molecule type" value="Genomic_DNA"/>
</dbReference>
<evidence type="ECO:0000256" key="1">
    <source>
        <dbReference type="SAM" id="SignalP"/>
    </source>
</evidence>
<name>A0A6A7ABQ7_9PLEO</name>